<proteinExistence type="predicted"/>
<accession>A0A8J7WNI5</accession>
<dbReference type="InterPro" id="IPR019292">
    <property type="entry name" value="McrC"/>
</dbReference>
<comment type="caution">
    <text evidence="1">The sequence shown here is derived from an EMBL/GenBank/DDBJ whole genome shotgun (WGS) entry which is preliminary data.</text>
</comment>
<dbReference type="RefSeq" id="WP_211470013.1">
    <property type="nucleotide sequence ID" value="NZ_JAGSXH010000094.1"/>
</dbReference>
<reference evidence="1" key="1">
    <citation type="submission" date="2021-04" db="EMBL/GenBank/DDBJ databases">
        <title>Genome based classification of Actinospica acidithermotolerans sp. nov., an actinobacterium isolated from an Indonesian hot spring.</title>
        <authorList>
            <person name="Kusuma A.B."/>
            <person name="Putra K.E."/>
            <person name="Nafisah S."/>
            <person name="Loh J."/>
            <person name="Nouioui I."/>
            <person name="Goodfellow M."/>
        </authorList>
    </citation>
    <scope>NUCLEOTIDE SEQUENCE</scope>
    <source>
        <strain evidence="1">DSM 45618</strain>
    </source>
</reference>
<dbReference type="Pfam" id="PF10117">
    <property type="entry name" value="McrBC"/>
    <property type="match status" value="1"/>
</dbReference>
<dbReference type="Proteomes" id="UP000677913">
    <property type="component" value="Unassembled WGS sequence"/>
</dbReference>
<dbReference type="PANTHER" id="PTHR38733:SF1">
    <property type="entry name" value="TYPE IV METHYL-DIRECTED RESTRICTION ENZYME ECOKMCRBC"/>
    <property type="match status" value="1"/>
</dbReference>
<evidence type="ECO:0000313" key="1">
    <source>
        <dbReference type="EMBL" id="MBS2965651.1"/>
    </source>
</evidence>
<evidence type="ECO:0008006" key="3">
    <source>
        <dbReference type="Google" id="ProtNLM"/>
    </source>
</evidence>
<evidence type="ECO:0000313" key="2">
    <source>
        <dbReference type="Proteomes" id="UP000677913"/>
    </source>
</evidence>
<dbReference type="EMBL" id="JAGSXH010000094">
    <property type="protein sequence ID" value="MBS2965651.1"/>
    <property type="molecule type" value="Genomic_DNA"/>
</dbReference>
<dbReference type="AlphaFoldDB" id="A0A8J7WNI5"/>
<organism evidence="1 2">
    <name type="scientific">Actinocrinis puniceicyclus</name>
    <dbReference type="NCBI Taxonomy" id="977794"/>
    <lineage>
        <taxon>Bacteria</taxon>
        <taxon>Bacillati</taxon>
        <taxon>Actinomycetota</taxon>
        <taxon>Actinomycetes</taxon>
        <taxon>Catenulisporales</taxon>
        <taxon>Actinospicaceae</taxon>
        <taxon>Actinocrinis</taxon>
    </lineage>
</organism>
<name>A0A8J7WNI5_9ACTN</name>
<protein>
    <recommendedName>
        <fullName evidence="3">Restriction endonuclease</fullName>
    </recommendedName>
</protein>
<keyword evidence="2" id="KW-1185">Reference proteome</keyword>
<sequence>MTYRYRTKTIWRHWSSGALRRPELTCAAPGSAWVGVTALPSASPAALPRILPVWHPTRLNVHYQPALRLAELVLRGGSFEPEPGTIRLDGFLMDMNRVFEDFVTGALGDALRRYGGRVQPQDTRHHLDTGKQIGLRPDLVWYTNDRKAIGVADAKYKADKDGRYPESDLYQMLAYCTRLGLDRGHLIYAAGPRPVTTHRIANSEIAITQHALTLEATPQQVLSQIAAIAEQMAERLD</sequence>
<gene>
    <name evidence="1" type="ORF">KGA66_21550</name>
</gene>
<dbReference type="PANTHER" id="PTHR38733">
    <property type="entry name" value="PROTEIN MCRC"/>
    <property type="match status" value="1"/>
</dbReference>